<organism evidence="2 3">
    <name type="scientific">Benzoatithermus flavus</name>
    <dbReference type="NCBI Taxonomy" id="3108223"/>
    <lineage>
        <taxon>Bacteria</taxon>
        <taxon>Pseudomonadati</taxon>
        <taxon>Pseudomonadota</taxon>
        <taxon>Alphaproteobacteria</taxon>
        <taxon>Geminicoccales</taxon>
        <taxon>Geminicoccaceae</taxon>
        <taxon>Benzoatithermus</taxon>
    </lineage>
</organism>
<evidence type="ECO:0000313" key="3">
    <source>
        <dbReference type="Proteomes" id="UP001375743"/>
    </source>
</evidence>
<protein>
    <submittedName>
        <fullName evidence="2">Uncharacterized protein</fullName>
    </submittedName>
</protein>
<feature type="chain" id="PRO_5045492784" evidence="1">
    <location>
        <begin position="36"/>
        <end position="180"/>
    </location>
</feature>
<evidence type="ECO:0000256" key="1">
    <source>
        <dbReference type="SAM" id="SignalP"/>
    </source>
</evidence>
<dbReference type="Proteomes" id="UP001375743">
    <property type="component" value="Unassembled WGS sequence"/>
</dbReference>
<dbReference type="EMBL" id="JBBLZC010000007">
    <property type="protein sequence ID" value="MEK0083285.1"/>
    <property type="molecule type" value="Genomic_DNA"/>
</dbReference>
<evidence type="ECO:0000313" key="2">
    <source>
        <dbReference type="EMBL" id="MEK0083285.1"/>
    </source>
</evidence>
<feature type="signal peptide" evidence="1">
    <location>
        <begin position="1"/>
        <end position="35"/>
    </location>
</feature>
<gene>
    <name evidence="2" type="ORF">U1T56_08975</name>
</gene>
<comment type="caution">
    <text evidence="2">The sequence shown here is derived from an EMBL/GenBank/DDBJ whole genome shotgun (WGS) entry which is preliminary data.</text>
</comment>
<sequence>MKPTFAHAPMRKHAALPAAWLAGFLATGLPHVAPADEIEPFQAQTIEPYQAQTIEPDQSRAPSRQAVDRDRATVDAAFFFRTWNLYVPGTAYVVSQPAQTYDKLVVSPGTGILHRLNIYDNGSYAWATPGGVIEGRWRKGDGYPIVLSRAYEGKDWQVGFDERKGTLLVWDGSTWFEARP</sequence>
<accession>A0ABU8XQ02</accession>
<dbReference type="RefSeq" id="WP_418159130.1">
    <property type="nucleotide sequence ID" value="NZ_JBBLZC010000007.1"/>
</dbReference>
<name>A0ABU8XQ02_9PROT</name>
<reference evidence="2 3" key="1">
    <citation type="submission" date="2024-01" db="EMBL/GenBank/DDBJ databases">
        <title>Multi-omics insights into the function and evolution of sodium benzoate biodegradation pathways in Benzoatithermus flavus gen. nov., sp. nov. from hot spring.</title>
        <authorList>
            <person name="Hu C.-J."/>
            <person name="Li W.-J."/>
        </authorList>
    </citation>
    <scope>NUCLEOTIDE SEQUENCE [LARGE SCALE GENOMIC DNA]</scope>
    <source>
        <strain evidence="2 3">SYSU G07066</strain>
    </source>
</reference>
<keyword evidence="1" id="KW-0732">Signal</keyword>
<keyword evidence="3" id="KW-1185">Reference proteome</keyword>
<proteinExistence type="predicted"/>